<accession>A0A3Q9HQ92</accession>
<name>A0A3Q9HQ92_9FIRM</name>
<evidence type="ECO:0000256" key="2">
    <source>
        <dbReference type="ARBA" id="ARBA00022771"/>
    </source>
</evidence>
<dbReference type="InterPro" id="IPR000962">
    <property type="entry name" value="Znf_DskA_TraR"/>
</dbReference>
<dbReference type="Proteomes" id="UP000267250">
    <property type="component" value="Chromosome"/>
</dbReference>
<evidence type="ECO:0000313" key="6">
    <source>
        <dbReference type="Proteomes" id="UP000267250"/>
    </source>
</evidence>
<protein>
    <recommendedName>
        <fullName evidence="4">Zinc finger DksA/TraR C4-type domain-containing protein</fullName>
    </recommendedName>
</protein>
<gene>
    <name evidence="5" type="ORF">BBF96_06825</name>
</gene>
<dbReference type="GO" id="GO:0008270">
    <property type="term" value="F:zinc ion binding"/>
    <property type="evidence" value="ECO:0007669"/>
    <property type="project" value="UniProtKB-KW"/>
</dbReference>
<dbReference type="EMBL" id="CP016379">
    <property type="protein sequence ID" value="AZR73122.1"/>
    <property type="molecule type" value="Genomic_DNA"/>
</dbReference>
<sequence>MVFVFRTCIHCGRAINWERLEVLPETHCCVHCAEEYGTDINISPTKIGMDLDTYKDLLGAVRS</sequence>
<reference evidence="5 6" key="1">
    <citation type="submission" date="2016-07" db="EMBL/GenBank/DDBJ databases">
        <title>Genome and transcriptome analysis of iron-reducing fermentative bacteria Anoxybacter fermentans.</title>
        <authorList>
            <person name="Zeng X."/>
            <person name="Shao Z."/>
        </authorList>
    </citation>
    <scope>NUCLEOTIDE SEQUENCE [LARGE SCALE GENOMIC DNA]</scope>
    <source>
        <strain evidence="5 6">DY22613</strain>
    </source>
</reference>
<keyword evidence="3" id="KW-0862">Zinc</keyword>
<dbReference type="OrthoDB" id="9811543at2"/>
<dbReference type="RefSeq" id="WP_127016454.1">
    <property type="nucleotide sequence ID" value="NZ_CP016379.1"/>
</dbReference>
<dbReference type="Pfam" id="PF01258">
    <property type="entry name" value="zf-dskA_traR"/>
    <property type="match status" value="1"/>
</dbReference>
<organism evidence="5 6">
    <name type="scientific">Anoxybacter fermentans</name>
    <dbReference type="NCBI Taxonomy" id="1323375"/>
    <lineage>
        <taxon>Bacteria</taxon>
        <taxon>Bacillati</taxon>
        <taxon>Bacillota</taxon>
        <taxon>Clostridia</taxon>
        <taxon>Halanaerobiales</taxon>
        <taxon>Anoxybacter</taxon>
    </lineage>
</organism>
<evidence type="ECO:0000256" key="1">
    <source>
        <dbReference type="ARBA" id="ARBA00022723"/>
    </source>
</evidence>
<keyword evidence="1" id="KW-0479">Metal-binding</keyword>
<evidence type="ECO:0000313" key="5">
    <source>
        <dbReference type="EMBL" id="AZR73122.1"/>
    </source>
</evidence>
<dbReference type="Gene3D" id="1.20.120.910">
    <property type="entry name" value="DksA, coiled-coil domain"/>
    <property type="match status" value="1"/>
</dbReference>
<feature type="domain" description="Zinc finger DksA/TraR C4-type" evidence="4">
    <location>
        <begin position="5"/>
        <end position="36"/>
    </location>
</feature>
<keyword evidence="2" id="KW-0863">Zinc-finger</keyword>
<dbReference type="AlphaFoldDB" id="A0A3Q9HQ92"/>
<dbReference type="SUPFAM" id="SSF57716">
    <property type="entry name" value="Glucocorticoid receptor-like (DNA-binding domain)"/>
    <property type="match status" value="1"/>
</dbReference>
<keyword evidence="6" id="KW-1185">Reference proteome</keyword>
<proteinExistence type="predicted"/>
<evidence type="ECO:0000256" key="3">
    <source>
        <dbReference type="ARBA" id="ARBA00022833"/>
    </source>
</evidence>
<evidence type="ECO:0000259" key="4">
    <source>
        <dbReference type="Pfam" id="PF01258"/>
    </source>
</evidence>
<dbReference type="KEGG" id="aft:BBF96_06825"/>